<dbReference type="GO" id="GO:0006351">
    <property type="term" value="P:DNA-templated transcription"/>
    <property type="evidence" value="ECO:0007669"/>
    <property type="project" value="InterPro"/>
</dbReference>
<name>M8BYW7_AEGTA</name>
<keyword evidence="4" id="KW-0548">Nucleotidyltransferase</keyword>
<dbReference type="InterPro" id="IPR045867">
    <property type="entry name" value="DNA-dir_RpoC_beta_prime"/>
</dbReference>
<keyword evidence="3" id="KW-0808">Transferase</keyword>
<dbReference type="GO" id="GO:0000428">
    <property type="term" value="C:DNA-directed RNA polymerase complex"/>
    <property type="evidence" value="ECO:0007669"/>
    <property type="project" value="UniProtKB-KW"/>
</dbReference>
<dbReference type="ExpressionAtlas" id="M8BYW7">
    <property type="expression patterns" value="baseline"/>
</dbReference>
<dbReference type="InterPro" id="IPR044893">
    <property type="entry name" value="RNA_pol_Rpb1_clamp_domain"/>
</dbReference>
<evidence type="ECO:0000256" key="5">
    <source>
        <dbReference type="ARBA" id="ARBA00023163"/>
    </source>
</evidence>
<dbReference type="EC" id="2.7.7.6" evidence="1"/>
<dbReference type="PANTHER" id="PTHR19376:SF36">
    <property type="entry name" value="DNA-DIRECTED RNA POLYMERASE IV SUBUNIT 1"/>
    <property type="match status" value="1"/>
</dbReference>
<evidence type="ECO:0000256" key="3">
    <source>
        <dbReference type="ARBA" id="ARBA00022679"/>
    </source>
</evidence>
<evidence type="ECO:0000256" key="6">
    <source>
        <dbReference type="SAM" id="MobiDB-lite"/>
    </source>
</evidence>
<dbReference type="EnsemblPlants" id="EMT26978">
    <property type="protein sequence ID" value="EMT26978"/>
    <property type="gene ID" value="F775_17912"/>
</dbReference>
<reference evidence="7" key="1">
    <citation type="submission" date="2015-06" db="UniProtKB">
        <authorList>
            <consortium name="EnsemblPlants"/>
        </authorList>
    </citation>
    <scope>IDENTIFICATION</scope>
</reference>
<evidence type="ECO:0000256" key="1">
    <source>
        <dbReference type="ARBA" id="ARBA00012418"/>
    </source>
</evidence>
<proteinExistence type="predicted"/>
<dbReference type="GO" id="GO:0003899">
    <property type="term" value="F:DNA-directed RNA polymerase activity"/>
    <property type="evidence" value="ECO:0007669"/>
    <property type="project" value="UniProtKB-EC"/>
</dbReference>
<evidence type="ECO:0000256" key="4">
    <source>
        <dbReference type="ARBA" id="ARBA00022695"/>
    </source>
</evidence>
<feature type="region of interest" description="Disordered" evidence="6">
    <location>
        <begin position="1"/>
        <end position="35"/>
    </location>
</feature>
<dbReference type="AlphaFoldDB" id="M8BYW7"/>
<organism evidence="7">
    <name type="scientific">Aegilops tauschii</name>
    <name type="common">Tausch's goatgrass</name>
    <name type="synonym">Aegilops squarrosa</name>
    <dbReference type="NCBI Taxonomy" id="37682"/>
    <lineage>
        <taxon>Eukaryota</taxon>
        <taxon>Viridiplantae</taxon>
        <taxon>Streptophyta</taxon>
        <taxon>Embryophyta</taxon>
        <taxon>Tracheophyta</taxon>
        <taxon>Spermatophyta</taxon>
        <taxon>Magnoliopsida</taxon>
        <taxon>Liliopsida</taxon>
        <taxon>Poales</taxon>
        <taxon>Poaceae</taxon>
        <taxon>BOP clade</taxon>
        <taxon>Pooideae</taxon>
        <taxon>Triticodae</taxon>
        <taxon>Triticeae</taxon>
        <taxon>Triticinae</taxon>
        <taxon>Aegilops</taxon>
    </lineage>
</organism>
<accession>M8BYW7</accession>
<dbReference type="PANTHER" id="PTHR19376">
    <property type="entry name" value="DNA-DIRECTED RNA POLYMERASE"/>
    <property type="match status" value="1"/>
</dbReference>
<sequence>MASCRHVGATSATSSQHDSERKGRMDEPNTEMDPPIAETELNAIKFDLMSSKDMKKYSSASIAKASDVTRAKLGLPNGAKKCETCGSRSKCDGDGHFGVIKLPTIVFNPYTVEEAVQLLNQICPAATLQRKTDIQRFDHSLTHTHTQREARMQRSDGATSQATCKYCSKDDTKQYPDVIFKTLASPRIRGFKNKPKLQQNPTIMDRISVTAEVVDRVTDKLPQDYWDFLPHRHPSQSNMTKILISPSQVRHILKQLDDPERISRFVSRRELIYMSCLPVTPKFHRVAELPYEFSDGPCFVYGISGMCWYLNYELICLFISRLDVG</sequence>
<feature type="compositionally biased region" description="Basic and acidic residues" evidence="6">
    <location>
        <begin position="17"/>
        <end position="27"/>
    </location>
</feature>
<keyword evidence="5" id="KW-0804">Transcription</keyword>
<evidence type="ECO:0000256" key="2">
    <source>
        <dbReference type="ARBA" id="ARBA00022478"/>
    </source>
</evidence>
<evidence type="ECO:0000313" key="7">
    <source>
        <dbReference type="EnsemblPlants" id="EMT26978"/>
    </source>
</evidence>
<keyword evidence="2" id="KW-0240">DNA-directed RNA polymerase</keyword>
<dbReference type="SUPFAM" id="SSF64484">
    <property type="entry name" value="beta and beta-prime subunits of DNA dependent RNA-polymerase"/>
    <property type="match status" value="1"/>
</dbReference>
<protein>
    <recommendedName>
        <fullName evidence="1">DNA-directed RNA polymerase</fullName>
        <ecNumber evidence="1">2.7.7.6</ecNumber>
    </recommendedName>
</protein>
<dbReference type="Gene3D" id="4.10.860.120">
    <property type="entry name" value="RNA polymerase II, clamp domain"/>
    <property type="match status" value="1"/>
</dbReference>